<protein>
    <submittedName>
        <fullName evidence="1">Uncharacterized protein</fullName>
    </submittedName>
</protein>
<evidence type="ECO:0000313" key="2">
    <source>
        <dbReference type="Proteomes" id="UP000285908"/>
    </source>
</evidence>
<dbReference type="AlphaFoldDB" id="A0A438AE02"/>
<name>A0A438AE02_9RHOB</name>
<reference evidence="1 2" key="1">
    <citation type="submission" date="2018-11" db="EMBL/GenBank/DDBJ databases">
        <title>Mesobaculum littorinae gen. nov., sp. nov., isolated from Littorina scabra that represents a novel genus of the order Rhodobacteraceae.</title>
        <authorList>
            <person name="Li F."/>
        </authorList>
    </citation>
    <scope>NUCLEOTIDE SEQUENCE [LARGE SCALE GENOMIC DNA]</scope>
    <source>
        <strain evidence="1 2">M0103</strain>
    </source>
</reference>
<comment type="caution">
    <text evidence="1">The sequence shown here is derived from an EMBL/GenBank/DDBJ whole genome shotgun (WGS) entry which is preliminary data.</text>
</comment>
<dbReference type="EMBL" id="RQXX01000007">
    <property type="protein sequence ID" value="RVV96872.1"/>
    <property type="molecule type" value="Genomic_DNA"/>
</dbReference>
<organism evidence="1 2">
    <name type="scientific">Mesobaculum littorinae</name>
    <dbReference type="NCBI Taxonomy" id="2486419"/>
    <lineage>
        <taxon>Bacteria</taxon>
        <taxon>Pseudomonadati</taxon>
        <taxon>Pseudomonadota</taxon>
        <taxon>Alphaproteobacteria</taxon>
        <taxon>Rhodobacterales</taxon>
        <taxon>Roseobacteraceae</taxon>
        <taxon>Mesobaculum</taxon>
    </lineage>
</organism>
<gene>
    <name evidence="1" type="ORF">EKE94_16130</name>
</gene>
<sequence>MTSAPEGGGVAGARLISALSPQHPARQGWVTGRVIESFPGGVIRLATPQGSLLISAPGATADIGAVVRLRLDGTQANFAPATATDPATRAADPHPPAPPQITAAARGVGDAAPPLPRLAPSELPPPVPIAPYGAPAPALAALFPATTSPAFALIAGLFPVAAAQCHLRRLAAGRGPRARTGVAPAGRVAEAAALALAPSDRGETAEPGWLRWVMPFFSDGQLHSARWGRRRDTPPPEGHGGLEVYVEAEFPVTGQLRLKAAWTSAGLDIEVTSARPLPDLLLRDLDVSAARLTGELGYPVRLSHRMQAAPDQP</sequence>
<dbReference type="Proteomes" id="UP000285908">
    <property type="component" value="Unassembled WGS sequence"/>
</dbReference>
<evidence type="ECO:0000313" key="1">
    <source>
        <dbReference type="EMBL" id="RVV96872.1"/>
    </source>
</evidence>
<dbReference type="RefSeq" id="WP_127907666.1">
    <property type="nucleotide sequence ID" value="NZ_RQXX01000007.1"/>
</dbReference>
<accession>A0A438AE02</accession>
<dbReference type="OrthoDB" id="10018461at2"/>
<keyword evidence="2" id="KW-1185">Reference proteome</keyword>
<proteinExistence type="predicted"/>